<dbReference type="AlphaFoldDB" id="A0A1J4N8X6"/>
<dbReference type="RefSeq" id="WP_045551801.1">
    <property type="nucleotide sequence ID" value="NZ_JZDQ02000005.1"/>
</dbReference>
<dbReference type="EMBL" id="JZDQ02000005">
    <property type="protein sequence ID" value="OIJ27980.1"/>
    <property type="molecule type" value="Genomic_DNA"/>
</dbReference>
<evidence type="ECO:0000256" key="2">
    <source>
        <dbReference type="ARBA" id="ARBA00023002"/>
    </source>
</evidence>
<dbReference type="SMART" id="SM00822">
    <property type="entry name" value="PKS_KR"/>
    <property type="match status" value="1"/>
</dbReference>
<accession>A0A1J4N8X6</accession>
<organism evidence="4 5">
    <name type="scientific">Nocardioides luteus</name>
    <dbReference type="NCBI Taxonomy" id="1844"/>
    <lineage>
        <taxon>Bacteria</taxon>
        <taxon>Bacillati</taxon>
        <taxon>Actinomycetota</taxon>
        <taxon>Actinomycetes</taxon>
        <taxon>Propionibacteriales</taxon>
        <taxon>Nocardioidaceae</taxon>
        <taxon>Nocardioides</taxon>
    </lineage>
</organism>
<proteinExistence type="inferred from homology"/>
<dbReference type="InterPro" id="IPR057326">
    <property type="entry name" value="KR_dom"/>
</dbReference>
<dbReference type="Proteomes" id="UP000033772">
    <property type="component" value="Unassembled WGS sequence"/>
</dbReference>
<name>A0A1J4N8X6_9ACTN</name>
<dbReference type="Pfam" id="PF13561">
    <property type="entry name" value="adh_short_C2"/>
    <property type="match status" value="1"/>
</dbReference>
<keyword evidence="2" id="KW-0560">Oxidoreductase</keyword>
<protein>
    <submittedName>
        <fullName evidence="4">Short-chain dehydrogenase</fullName>
    </submittedName>
</protein>
<dbReference type="PRINTS" id="PR00081">
    <property type="entry name" value="GDHRDH"/>
</dbReference>
<dbReference type="InterPro" id="IPR036291">
    <property type="entry name" value="NAD(P)-bd_dom_sf"/>
</dbReference>
<dbReference type="CDD" id="cd05233">
    <property type="entry name" value="SDR_c"/>
    <property type="match status" value="1"/>
</dbReference>
<dbReference type="InterPro" id="IPR002347">
    <property type="entry name" value="SDR_fam"/>
</dbReference>
<dbReference type="OrthoDB" id="9803333at2"/>
<dbReference type="GO" id="GO:0016491">
    <property type="term" value="F:oxidoreductase activity"/>
    <property type="evidence" value="ECO:0007669"/>
    <property type="project" value="UniProtKB-KW"/>
</dbReference>
<dbReference type="PANTHER" id="PTHR43639:SF1">
    <property type="entry name" value="SHORT-CHAIN DEHYDROGENASE_REDUCTASE FAMILY PROTEIN"/>
    <property type="match status" value="1"/>
</dbReference>
<reference evidence="4" key="1">
    <citation type="submission" date="2016-10" db="EMBL/GenBank/DDBJ databases">
        <title>Draft Genome Sequence of Nocardioides luteus Strain BAFB, an Alkane-Degrading Bacterium Isolated from JP-7 Polluted Soil.</title>
        <authorList>
            <person name="Brown L."/>
            <person name="Ruiz O.N."/>
            <person name="Gunasekera T."/>
        </authorList>
    </citation>
    <scope>NUCLEOTIDE SEQUENCE [LARGE SCALE GENOMIC DNA]</scope>
    <source>
        <strain evidence="4">BAFB</strain>
    </source>
</reference>
<feature type="domain" description="Ketoreductase" evidence="3">
    <location>
        <begin position="2"/>
        <end position="188"/>
    </location>
</feature>
<evidence type="ECO:0000256" key="1">
    <source>
        <dbReference type="ARBA" id="ARBA00006484"/>
    </source>
</evidence>
<sequence>MNISLITGGSSGIGQSTALQLSRQGTGVIVTYRNNPDGAEATVEQITRSGGTAAALPLDVGSVETFDGFVEDVRRCLKDVWQADRLTGLVNNAGLSRALPFDQMDVGTFDELSDALLKGPYFLTQRLLPVLADGGAIVNTSSNAAGLTGLTPGFSAYGALKGAVVVWTRYLAKELSPRGIRVNSVAPGPTRTRLGDDGFAKHPELIAPLAAQTALGRIGEGEDIAGVIAFLLSDGGGWITGQDIEASGGFNL</sequence>
<keyword evidence="5" id="KW-1185">Reference proteome</keyword>
<evidence type="ECO:0000313" key="5">
    <source>
        <dbReference type="Proteomes" id="UP000033772"/>
    </source>
</evidence>
<gene>
    <name evidence="4" type="ORF">UG56_004570</name>
</gene>
<evidence type="ECO:0000313" key="4">
    <source>
        <dbReference type="EMBL" id="OIJ27980.1"/>
    </source>
</evidence>
<evidence type="ECO:0000259" key="3">
    <source>
        <dbReference type="SMART" id="SM00822"/>
    </source>
</evidence>
<comment type="caution">
    <text evidence="4">The sequence shown here is derived from an EMBL/GenBank/DDBJ whole genome shotgun (WGS) entry which is preliminary data.</text>
</comment>
<dbReference type="SUPFAM" id="SSF51735">
    <property type="entry name" value="NAD(P)-binding Rossmann-fold domains"/>
    <property type="match status" value="1"/>
</dbReference>
<dbReference type="Gene3D" id="3.40.50.720">
    <property type="entry name" value="NAD(P)-binding Rossmann-like Domain"/>
    <property type="match status" value="1"/>
</dbReference>
<dbReference type="FunFam" id="3.40.50.720:FF:000084">
    <property type="entry name" value="Short-chain dehydrogenase reductase"/>
    <property type="match status" value="1"/>
</dbReference>
<comment type="similarity">
    <text evidence="1">Belongs to the short-chain dehydrogenases/reductases (SDR) family.</text>
</comment>
<dbReference type="STRING" id="1844.UG56_004570"/>
<dbReference type="PRINTS" id="PR00080">
    <property type="entry name" value="SDRFAMILY"/>
</dbReference>
<dbReference type="PANTHER" id="PTHR43639">
    <property type="entry name" value="OXIDOREDUCTASE, SHORT-CHAIN DEHYDROGENASE/REDUCTASE FAMILY (AFU_ORTHOLOGUE AFUA_5G02870)"/>
    <property type="match status" value="1"/>
</dbReference>